<keyword evidence="1" id="KW-0175">Coiled coil</keyword>
<gene>
    <name evidence="3" type="ORF">EEDITHA_LOCUS22091</name>
</gene>
<evidence type="ECO:0000256" key="2">
    <source>
        <dbReference type="SAM" id="MobiDB-lite"/>
    </source>
</evidence>
<reference evidence="3" key="1">
    <citation type="submission" date="2022-03" db="EMBL/GenBank/DDBJ databases">
        <authorList>
            <person name="Tunstrom K."/>
        </authorList>
    </citation>
    <scope>NUCLEOTIDE SEQUENCE</scope>
</reference>
<dbReference type="EMBL" id="CAKOGL010000031">
    <property type="protein sequence ID" value="CAH2108126.1"/>
    <property type="molecule type" value="Genomic_DNA"/>
</dbReference>
<comment type="caution">
    <text evidence="3">The sequence shown here is derived from an EMBL/GenBank/DDBJ whole genome shotgun (WGS) entry which is preliminary data.</text>
</comment>
<feature type="compositionally biased region" description="Polar residues" evidence="2">
    <location>
        <begin position="251"/>
        <end position="262"/>
    </location>
</feature>
<feature type="region of interest" description="Disordered" evidence="2">
    <location>
        <begin position="13"/>
        <end position="55"/>
    </location>
</feature>
<proteinExistence type="predicted"/>
<keyword evidence="4" id="KW-1185">Reference proteome</keyword>
<feature type="compositionally biased region" description="Low complexity" evidence="2">
    <location>
        <begin position="301"/>
        <end position="313"/>
    </location>
</feature>
<organism evidence="3 4">
    <name type="scientific">Euphydryas editha</name>
    <name type="common">Edith's checkerspot</name>
    <dbReference type="NCBI Taxonomy" id="104508"/>
    <lineage>
        <taxon>Eukaryota</taxon>
        <taxon>Metazoa</taxon>
        <taxon>Ecdysozoa</taxon>
        <taxon>Arthropoda</taxon>
        <taxon>Hexapoda</taxon>
        <taxon>Insecta</taxon>
        <taxon>Pterygota</taxon>
        <taxon>Neoptera</taxon>
        <taxon>Endopterygota</taxon>
        <taxon>Lepidoptera</taxon>
        <taxon>Glossata</taxon>
        <taxon>Ditrysia</taxon>
        <taxon>Papilionoidea</taxon>
        <taxon>Nymphalidae</taxon>
        <taxon>Nymphalinae</taxon>
        <taxon>Euphydryas</taxon>
    </lineage>
</organism>
<sequence>MDKIIIKHYDQKDAEEETTAFDPDDYISAATGGDSSCGQTRSGKQFHRSSQSPGEEVILAGSKRRIVMREKPCSEAERAILDQVRAAEEVCRALGVETGDTGTADALVNQVATDVDLICRVATEASNLKGTFVRALKDSAASIKAVVEVLRERTASEEVPKLQSENSRLRRDLDDLRRLVVELREHHSEQVAPTCLPRQGQDFAEELRASVDASVGRMIDARLTGMEEWLPPAKTFRPPLAADKRTEKTTQKAPSSITTSAPVQKRRAPATEESEPVWEAGDGQWTTVVRRKKKKSKKTTAKTCAAAAAAAPTPKKKAQPQPQPQRRGCGIQGWPPLVLRRCY</sequence>
<dbReference type="Proteomes" id="UP001153954">
    <property type="component" value="Unassembled WGS sequence"/>
</dbReference>
<accession>A0AAU9VEU1</accession>
<evidence type="ECO:0000313" key="3">
    <source>
        <dbReference type="EMBL" id="CAH2108126.1"/>
    </source>
</evidence>
<feature type="coiled-coil region" evidence="1">
    <location>
        <begin position="159"/>
        <end position="186"/>
    </location>
</feature>
<feature type="compositionally biased region" description="Acidic residues" evidence="2">
    <location>
        <begin position="13"/>
        <end position="25"/>
    </location>
</feature>
<feature type="compositionally biased region" description="Basic residues" evidence="2">
    <location>
        <begin position="289"/>
        <end position="300"/>
    </location>
</feature>
<protein>
    <submittedName>
        <fullName evidence="3">Uncharacterized protein</fullName>
    </submittedName>
</protein>
<evidence type="ECO:0000313" key="4">
    <source>
        <dbReference type="Proteomes" id="UP001153954"/>
    </source>
</evidence>
<feature type="compositionally biased region" description="Polar residues" evidence="2">
    <location>
        <begin position="33"/>
        <end position="53"/>
    </location>
</feature>
<dbReference type="AlphaFoldDB" id="A0AAU9VEU1"/>
<name>A0AAU9VEU1_EUPED</name>
<evidence type="ECO:0000256" key="1">
    <source>
        <dbReference type="SAM" id="Coils"/>
    </source>
</evidence>
<feature type="region of interest" description="Disordered" evidence="2">
    <location>
        <begin position="234"/>
        <end position="332"/>
    </location>
</feature>